<proteinExistence type="predicted"/>
<dbReference type="Pfam" id="PF13489">
    <property type="entry name" value="Methyltransf_23"/>
    <property type="match status" value="1"/>
</dbReference>
<dbReference type="OrthoDB" id="2013972at2759"/>
<dbReference type="Proteomes" id="UP000015530">
    <property type="component" value="Unassembled WGS sequence"/>
</dbReference>
<protein>
    <recommendedName>
        <fullName evidence="3">TAM domain methyltransferase</fullName>
    </recommendedName>
</protein>
<reference evidence="2" key="1">
    <citation type="journal article" date="2013" name="Mol. Plant Microbe Interact.">
        <title>Global aspects of pacC regulation of pathogenicity genes in Colletotrichum gloeosporioides as revealed by transcriptome analysis.</title>
        <authorList>
            <person name="Alkan N."/>
            <person name="Meng X."/>
            <person name="Friedlander G."/>
            <person name="Reuveni E."/>
            <person name="Sukno S."/>
            <person name="Sherman A."/>
            <person name="Thon M."/>
            <person name="Fluhr R."/>
            <person name="Prusky D."/>
        </authorList>
    </citation>
    <scope>NUCLEOTIDE SEQUENCE [LARGE SCALE GENOMIC DNA]</scope>
    <source>
        <strain evidence="2">Cg-14</strain>
    </source>
</reference>
<dbReference type="Gene3D" id="3.40.50.150">
    <property type="entry name" value="Vaccinia Virus protein VP39"/>
    <property type="match status" value="1"/>
</dbReference>
<sequence length="219" mass="24194">MEKNDREMEAQETAYQPAQASEVATAETFVTADEDILDLQDLNPALNLKMHFVNNTVDKIGWTSSHKIVLSQRLWSVIAAPAFGEFGESGYANGLTIASYVGMLLGALFWGFDADIIGRGHAFNISLLDGKLFYSPIGENPHKIIDVGTGTVADAFPAAEILGIDLSPMQPTWIPPNVKFLVDDAEDDWLSGDDFDFVHLRYMISFLKNIDKFIGQAYK</sequence>
<organism evidence="1 2">
    <name type="scientific">Colletotrichum gloeosporioides (strain Cg-14)</name>
    <name type="common">Anthracnose fungus</name>
    <name type="synonym">Glomerella cingulata</name>
    <dbReference type="NCBI Taxonomy" id="1237896"/>
    <lineage>
        <taxon>Eukaryota</taxon>
        <taxon>Fungi</taxon>
        <taxon>Dikarya</taxon>
        <taxon>Ascomycota</taxon>
        <taxon>Pezizomycotina</taxon>
        <taxon>Sordariomycetes</taxon>
        <taxon>Hypocreomycetidae</taxon>
        <taxon>Glomerellales</taxon>
        <taxon>Glomerellaceae</taxon>
        <taxon>Colletotrichum</taxon>
        <taxon>Colletotrichum gloeosporioides species complex</taxon>
    </lineage>
</organism>
<dbReference type="CDD" id="cd02440">
    <property type="entry name" value="AdoMet_MTases"/>
    <property type="match status" value="1"/>
</dbReference>
<dbReference type="STRING" id="1237896.T0LIP2"/>
<evidence type="ECO:0008006" key="3">
    <source>
        <dbReference type="Google" id="ProtNLM"/>
    </source>
</evidence>
<dbReference type="HOGENOM" id="CLU_1261423_0_0_1"/>
<name>T0LIP2_COLGC</name>
<accession>T0LIP2</accession>
<dbReference type="EMBL" id="AMYD01002768">
    <property type="protein sequence ID" value="EQB47995.1"/>
    <property type="molecule type" value="Genomic_DNA"/>
</dbReference>
<evidence type="ECO:0000313" key="2">
    <source>
        <dbReference type="Proteomes" id="UP000015530"/>
    </source>
</evidence>
<evidence type="ECO:0000313" key="1">
    <source>
        <dbReference type="EMBL" id="EQB47995.1"/>
    </source>
</evidence>
<comment type="caution">
    <text evidence="1">The sequence shown here is derived from an EMBL/GenBank/DDBJ whole genome shotgun (WGS) entry which is preliminary data.</text>
</comment>
<dbReference type="AlphaFoldDB" id="T0LIP2"/>
<gene>
    <name evidence="1" type="ORF">CGLO_12818</name>
</gene>
<dbReference type="InterPro" id="IPR029063">
    <property type="entry name" value="SAM-dependent_MTases_sf"/>
</dbReference>
<dbReference type="SUPFAM" id="SSF53335">
    <property type="entry name" value="S-adenosyl-L-methionine-dependent methyltransferases"/>
    <property type="match status" value="1"/>
</dbReference>